<dbReference type="SFLD" id="SFLDS00005">
    <property type="entry name" value="Isoprenoid_Synthase_Type_I"/>
    <property type="match status" value="1"/>
</dbReference>
<protein>
    <submittedName>
        <fullName evidence="8">Uncharacterized protein</fullName>
    </submittedName>
</protein>
<evidence type="ECO:0000256" key="1">
    <source>
        <dbReference type="ARBA" id="ARBA00001946"/>
    </source>
</evidence>
<evidence type="ECO:0000256" key="7">
    <source>
        <dbReference type="RuleBase" id="RU004466"/>
    </source>
</evidence>
<dbReference type="PANTHER" id="PTHR12001">
    <property type="entry name" value="GERANYLGERANYL PYROPHOSPHATE SYNTHASE"/>
    <property type="match status" value="1"/>
</dbReference>
<gene>
    <name evidence="8" type="ORF">OSTQU699_LOCUS5092</name>
</gene>
<comment type="cofactor">
    <cofactor evidence="1">
        <name>Mg(2+)</name>
        <dbReference type="ChEBI" id="CHEBI:18420"/>
    </cofactor>
</comment>
<proteinExistence type="inferred from homology"/>
<dbReference type="GO" id="GO:0004659">
    <property type="term" value="F:prenyltransferase activity"/>
    <property type="evidence" value="ECO:0007669"/>
    <property type="project" value="InterPro"/>
</dbReference>
<evidence type="ECO:0000256" key="3">
    <source>
        <dbReference type="ARBA" id="ARBA00022679"/>
    </source>
</evidence>
<dbReference type="Pfam" id="PF00348">
    <property type="entry name" value="polyprenyl_synt"/>
    <property type="match status" value="1"/>
</dbReference>
<keyword evidence="4" id="KW-0479">Metal-binding</keyword>
<keyword evidence="3 7" id="KW-0808">Transferase</keyword>
<dbReference type="InterPro" id="IPR008949">
    <property type="entry name" value="Isoprenoid_synthase_dom_sf"/>
</dbReference>
<name>A0A8S1IXN9_9CHLO</name>
<dbReference type="GO" id="GO:0006744">
    <property type="term" value="P:ubiquinone biosynthetic process"/>
    <property type="evidence" value="ECO:0007669"/>
    <property type="project" value="TreeGrafter"/>
</dbReference>
<dbReference type="EMBL" id="CAJHUC010001102">
    <property type="protein sequence ID" value="CAD7699733.1"/>
    <property type="molecule type" value="Genomic_DNA"/>
</dbReference>
<keyword evidence="5" id="KW-0460">Magnesium</keyword>
<dbReference type="GO" id="GO:1990234">
    <property type="term" value="C:transferase complex"/>
    <property type="evidence" value="ECO:0007669"/>
    <property type="project" value="TreeGrafter"/>
</dbReference>
<evidence type="ECO:0000256" key="4">
    <source>
        <dbReference type="ARBA" id="ARBA00022723"/>
    </source>
</evidence>
<keyword evidence="6" id="KW-0414">Isoprene biosynthesis</keyword>
<evidence type="ECO:0000256" key="6">
    <source>
        <dbReference type="ARBA" id="ARBA00023229"/>
    </source>
</evidence>
<keyword evidence="9" id="KW-1185">Reference proteome</keyword>
<evidence type="ECO:0000313" key="9">
    <source>
        <dbReference type="Proteomes" id="UP000708148"/>
    </source>
</evidence>
<dbReference type="SUPFAM" id="SSF48576">
    <property type="entry name" value="Terpenoid synthases"/>
    <property type="match status" value="1"/>
</dbReference>
<dbReference type="CDD" id="cd00685">
    <property type="entry name" value="Trans_IPPS_HT"/>
    <property type="match status" value="1"/>
</dbReference>
<dbReference type="GO" id="GO:0046872">
    <property type="term" value="F:metal ion binding"/>
    <property type="evidence" value="ECO:0007669"/>
    <property type="project" value="UniProtKB-KW"/>
</dbReference>
<evidence type="ECO:0000256" key="2">
    <source>
        <dbReference type="ARBA" id="ARBA00006706"/>
    </source>
</evidence>
<reference evidence="8" key="1">
    <citation type="submission" date="2020-12" db="EMBL/GenBank/DDBJ databases">
        <authorList>
            <person name="Iha C."/>
        </authorList>
    </citation>
    <scope>NUCLEOTIDE SEQUENCE</scope>
</reference>
<dbReference type="PROSITE" id="PS00723">
    <property type="entry name" value="POLYPRENYL_SYNTHASE_1"/>
    <property type="match status" value="1"/>
</dbReference>
<evidence type="ECO:0000256" key="5">
    <source>
        <dbReference type="ARBA" id="ARBA00022842"/>
    </source>
</evidence>
<accession>A0A8S1IXN9</accession>
<dbReference type="GO" id="GO:0008299">
    <property type="term" value="P:isoprenoid biosynthetic process"/>
    <property type="evidence" value="ECO:0007669"/>
    <property type="project" value="UniProtKB-KW"/>
</dbReference>
<dbReference type="PROSITE" id="PS00444">
    <property type="entry name" value="POLYPRENYL_SYNTHASE_2"/>
    <property type="match status" value="1"/>
</dbReference>
<dbReference type="Gene3D" id="1.10.600.10">
    <property type="entry name" value="Farnesyl Diphosphate Synthase"/>
    <property type="match status" value="1"/>
</dbReference>
<comment type="caution">
    <text evidence="8">The sequence shown here is derived from an EMBL/GenBank/DDBJ whole genome shotgun (WGS) entry which is preliminary data.</text>
</comment>
<dbReference type="Proteomes" id="UP000708148">
    <property type="component" value="Unassembled WGS sequence"/>
</dbReference>
<comment type="similarity">
    <text evidence="2 7">Belongs to the FPP/GGPP synthase family.</text>
</comment>
<dbReference type="AlphaFoldDB" id="A0A8S1IXN9"/>
<dbReference type="PANTHER" id="PTHR12001:SF69">
    <property type="entry name" value="ALL TRANS-POLYPRENYL-DIPHOSPHATE SYNTHASE PDSS1"/>
    <property type="match status" value="1"/>
</dbReference>
<dbReference type="InterPro" id="IPR033749">
    <property type="entry name" value="Polyprenyl_synt_CS"/>
</dbReference>
<organism evidence="8 9">
    <name type="scientific">Ostreobium quekettii</name>
    <dbReference type="NCBI Taxonomy" id="121088"/>
    <lineage>
        <taxon>Eukaryota</taxon>
        <taxon>Viridiplantae</taxon>
        <taxon>Chlorophyta</taxon>
        <taxon>core chlorophytes</taxon>
        <taxon>Ulvophyceae</taxon>
        <taxon>TCBD clade</taxon>
        <taxon>Bryopsidales</taxon>
        <taxon>Ostreobineae</taxon>
        <taxon>Ostreobiaceae</taxon>
        <taxon>Ostreobium</taxon>
    </lineage>
</organism>
<sequence>MFLLRRAGRGFGDGRSCPRAIQDGARRLSTMVAQVAPESPSGGDAAMPADPTDPFVLVRGEIDAVSERIRRDVVSEIPALARAAEYFLRVGAEGKRVRPSMLLLLSSALSPVPPSPEDLIVDPRPPSAPTPEVRRRQQRIAEITEVMHVASLLHDDVIDGSATRRGQKSLNVAVGNKLAILAGDFLLARASVSLAALREAEVIMLMSQVLEHLVSGEIMQMTSAPEDLMRMDHYKMKTYRKTAAMMSNSAKSAAILGGHSREVINLASDFGRHLGMAFQVVDDILDFTASSDMLGKPALNDLKSGIATAPVLFAAEDFPALAPLICRKFQDVGDIEEALRMVENSSGIQRARELAKHHACQAADAVSAPV</sequence>
<dbReference type="InterPro" id="IPR000092">
    <property type="entry name" value="Polyprenyl_synt"/>
</dbReference>
<dbReference type="OrthoDB" id="9927103at2759"/>
<evidence type="ECO:0000313" key="8">
    <source>
        <dbReference type="EMBL" id="CAD7699733.1"/>
    </source>
</evidence>